<dbReference type="EMBL" id="CP012159">
    <property type="protein sequence ID" value="AKT38279.1"/>
    <property type="molecule type" value="Genomic_DNA"/>
</dbReference>
<protein>
    <submittedName>
        <fullName evidence="1">Uncharacterized protein</fullName>
    </submittedName>
</protein>
<reference evidence="1 2" key="1">
    <citation type="submission" date="2015-07" db="EMBL/GenBank/DDBJ databases">
        <title>Genome analysis of myxobacterium Chondromyces crocatus Cm c5 reveals a high potential for natural compound synthesis and the genetic basis for the loss of fruiting body formation.</title>
        <authorList>
            <person name="Zaburannyi N."/>
            <person name="Bunk B."/>
            <person name="Maier J."/>
            <person name="Overmann J."/>
            <person name="Mueller R."/>
        </authorList>
    </citation>
    <scope>NUCLEOTIDE SEQUENCE [LARGE SCALE GENOMIC DNA]</scope>
    <source>
        <strain evidence="1 2">Cm c5</strain>
    </source>
</reference>
<accession>A0A0K1EBQ0</accession>
<keyword evidence="2" id="KW-1185">Reference proteome</keyword>
<dbReference type="Proteomes" id="UP000067626">
    <property type="component" value="Chromosome"/>
</dbReference>
<dbReference type="KEGG" id="ccro:CMC5_024220"/>
<proteinExistence type="predicted"/>
<evidence type="ECO:0000313" key="2">
    <source>
        <dbReference type="Proteomes" id="UP000067626"/>
    </source>
</evidence>
<dbReference type="STRING" id="52.CMC5_024220"/>
<dbReference type="OrthoDB" id="9861265at2"/>
<evidence type="ECO:0000313" key="1">
    <source>
        <dbReference type="EMBL" id="AKT38279.1"/>
    </source>
</evidence>
<name>A0A0K1EBQ0_CHOCO</name>
<organism evidence="1 2">
    <name type="scientific">Chondromyces crocatus</name>
    <dbReference type="NCBI Taxonomy" id="52"/>
    <lineage>
        <taxon>Bacteria</taxon>
        <taxon>Pseudomonadati</taxon>
        <taxon>Myxococcota</taxon>
        <taxon>Polyangia</taxon>
        <taxon>Polyangiales</taxon>
        <taxon>Polyangiaceae</taxon>
        <taxon>Chondromyces</taxon>
    </lineage>
</organism>
<dbReference type="AlphaFoldDB" id="A0A0K1EBQ0"/>
<sequence length="86" mass="9305">MNRSAALAELRQLGEALPDRALGTALYILRRLASGERCQPAREGIETAVEYAAHQCDLALDRIGQFLEYGPQAAISPARISAPRIA</sequence>
<gene>
    <name evidence="1" type="ORF">CMC5_024220</name>
</gene>
<dbReference type="RefSeq" id="WP_050430529.1">
    <property type="nucleotide sequence ID" value="NZ_CP012159.1"/>
</dbReference>